<organism evidence="11 12">
    <name type="scientific">Nematostella vectensis</name>
    <name type="common">Starlet sea anemone</name>
    <dbReference type="NCBI Taxonomy" id="45351"/>
    <lineage>
        <taxon>Eukaryota</taxon>
        <taxon>Metazoa</taxon>
        <taxon>Cnidaria</taxon>
        <taxon>Anthozoa</taxon>
        <taxon>Hexacorallia</taxon>
        <taxon>Actiniaria</taxon>
        <taxon>Edwardsiidae</taxon>
        <taxon>Nematostella</taxon>
    </lineage>
</organism>
<keyword evidence="3" id="KW-0285">Flavoprotein</keyword>
<dbReference type="InterPro" id="IPR023753">
    <property type="entry name" value="FAD/NAD-binding_dom"/>
</dbReference>
<dbReference type="PANTHER" id="PTHR43557:SF2">
    <property type="entry name" value="RIESKE DOMAIN-CONTAINING PROTEIN-RELATED"/>
    <property type="match status" value="1"/>
</dbReference>
<evidence type="ECO:0000313" key="12">
    <source>
        <dbReference type="Proteomes" id="UP000001593"/>
    </source>
</evidence>
<keyword evidence="5" id="KW-0479">Metal-binding</keyword>
<comment type="cofactor">
    <cofactor evidence="1">
        <name>FAD</name>
        <dbReference type="ChEBI" id="CHEBI:57692"/>
    </cofactor>
</comment>
<evidence type="ECO:0000256" key="2">
    <source>
        <dbReference type="ARBA" id="ARBA00006442"/>
    </source>
</evidence>
<evidence type="ECO:0000256" key="3">
    <source>
        <dbReference type="ARBA" id="ARBA00022630"/>
    </source>
</evidence>
<dbReference type="CDD" id="cd03478">
    <property type="entry name" value="Rieske_AIFL_N"/>
    <property type="match status" value="1"/>
</dbReference>
<dbReference type="InterPro" id="IPR050446">
    <property type="entry name" value="FAD-oxidoreductase/Apoptosis"/>
</dbReference>
<dbReference type="Pfam" id="PF07992">
    <property type="entry name" value="Pyr_redox_2"/>
    <property type="match status" value="1"/>
</dbReference>
<dbReference type="SUPFAM" id="SSF55424">
    <property type="entry name" value="FAD/NAD-linked reductases, dimerisation (C-terminal) domain"/>
    <property type="match status" value="1"/>
</dbReference>
<keyword evidence="7" id="KW-0560">Oxidoreductase</keyword>
<evidence type="ECO:0000259" key="10">
    <source>
        <dbReference type="PROSITE" id="PS51296"/>
    </source>
</evidence>
<keyword evidence="12" id="KW-1185">Reference proteome</keyword>
<keyword evidence="8" id="KW-0408">Iron</keyword>
<dbReference type="Pfam" id="PF00355">
    <property type="entry name" value="Rieske"/>
    <property type="match status" value="1"/>
</dbReference>
<dbReference type="eggNOG" id="KOG1336">
    <property type="taxonomic scope" value="Eukaryota"/>
</dbReference>
<dbReference type="PhylomeDB" id="A7RMA2"/>
<accession>A7RMA2</accession>
<evidence type="ECO:0000313" key="11">
    <source>
        <dbReference type="EMBL" id="EDO47566.1"/>
    </source>
</evidence>
<dbReference type="Gene3D" id="2.102.10.10">
    <property type="entry name" value="Rieske [2Fe-2S] iron-sulphur domain"/>
    <property type="match status" value="1"/>
</dbReference>
<evidence type="ECO:0000256" key="7">
    <source>
        <dbReference type="ARBA" id="ARBA00023002"/>
    </source>
</evidence>
<keyword evidence="4" id="KW-0001">2Fe-2S</keyword>
<dbReference type="InterPro" id="IPR017941">
    <property type="entry name" value="Rieske_2Fe-2S"/>
</dbReference>
<dbReference type="GO" id="GO:0016651">
    <property type="term" value="F:oxidoreductase activity, acting on NAD(P)H"/>
    <property type="evidence" value="ECO:0000318"/>
    <property type="project" value="GO_Central"/>
</dbReference>
<evidence type="ECO:0000256" key="4">
    <source>
        <dbReference type="ARBA" id="ARBA00022714"/>
    </source>
</evidence>
<dbReference type="SUPFAM" id="SSF50022">
    <property type="entry name" value="ISP domain"/>
    <property type="match status" value="1"/>
</dbReference>
<evidence type="ECO:0000256" key="6">
    <source>
        <dbReference type="ARBA" id="ARBA00022827"/>
    </source>
</evidence>
<dbReference type="InterPro" id="IPR036188">
    <property type="entry name" value="FAD/NAD-bd_sf"/>
</dbReference>
<dbReference type="InParanoid" id="A7RMA2"/>
<protein>
    <recommendedName>
        <fullName evidence="10">Rieske domain-containing protein</fullName>
    </recommendedName>
</protein>
<dbReference type="Gene3D" id="3.30.390.30">
    <property type="match status" value="1"/>
</dbReference>
<dbReference type="PROSITE" id="PS51296">
    <property type="entry name" value="RIESKE"/>
    <property type="match status" value="1"/>
</dbReference>
<reference evidence="11 12" key="1">
    <citation type="journal article" date="2007" name="Science">
        <title>Sea anemone genome reveals ancestral eumetazoan gene repertoire and genomic organization.</title>
        <authorList>
            <person name="Putnam N.H."/>
            <person name="Srivastava M."/>
            <person name="Hellsten U."/>
            <person name="Dirks B."/>
            <person name="Chapman J."/>
            <person name="Salamov A."/>
            <person name="Terry A."/>
            <person name="Shapiro H."/>
            <person name="Lindquist E."/>
            <person name="Kapitonov V.V."/>
            <person name="Jurka J."/>
            <person name="Genikhovich G."/>
            <person name="Grigoriev I.V."/>
            <person name="Lucas S.M."/>
            <person name="Steele R.E."/>
            <person name="Finnerty J.R."/>
            <person name="Technau U."/>
            <person name="Martindale M.Q."/>
            <person name="Rokhsar D.S."/>
        </authorList>
    </citation>
    <scope>NUCLEOTIDE SEQUENCE [LARGE SCALE GENOMIC DNA]</scope>
    <source>
        <strain evidence="12">CH2 X CH6</strain>
    </source>
</reference>
<dbReference type="SUPFAM" id="SSF51905">
    <property type="entry name" value="FAD/NAD(P)-binding domain"/>
    <property type="match status" value="2"/>
</dbReference>
<dbReference type="PRINTS" id="PR00368">
    <property type="entry name" value="FADPNR"/>
</dbReference>
<comment type="similarity">
    <text evidence="2">Belongs to the FAD-dependent oxidoreductase family.</text>
</comment>
<keyword evidence="6" id="KW-0274">FAD</keyword>
<evidence type="ECO:0000256" key="5">
    <source>
        <dbReference type="ARBA" id="ARBA00022723"/>
    </source>
</evidence>
<gene>
    <name evidence="11" type="ORF">NEMVEDRAFT_v1g86396</name>
</gene>
<dbReference type="HOGENOM" id="CLU_003291_4_2_1"/>
<dbReference type="GO" id="GO:0051537">
    <property type="term" value="F:2 iron, 2 sulfur cluster binding"/>
    <property type="evidence" value="ECO:0007669"/>
    <property type="project" value="UniProtKB-KW"/>
</dbReference>
<feature type="domain" description="Rieske" evidence="10">
    <location>
        <begin position="7"/>
        <end position="103"/>
    </location>
</feature>
<dbReference type="FunFam" id="2.102.10.10:FF:000003">
    <property type="entry name" value="apoptosis-inducing factor 3 isoform X2"/>
    <property type="match status" value="1"/>
</dbReference>
<dbReference type="AlphaFoldDB" id="A7RMA2"/>
<dbReference type="EMBL" id="DS469519">
    <property type="protein sequence ID" value="EDO47566.1"/>
    <property type="molecule type" value="Genomic_DNA"/>
</dbReference>
<dbReference type="Proteomes" id="UP000001593">
    <property type="component" value="Unassembled WGS sequence"/>
</dbReference>
<dbReference type="OMA" id="TSHTKPY"/>
<dbReference type="STRING" id="45351.A7RMA2"/>
<dbReference type="Gene3D" id="3.50.50.60">
    <property type="entry name" value="FAD/NAD(P)-binding domain"/>
    <property type="match status" value="2"/>
</dbReference>
<sequence length="509" mass="54363">MTEKVEAVVAKVSDLQDGQMKTVELAEGKKALLVKENGTFYAVGHKCTHYGAPLASGALCRGRVRCPWHGACFNVKTGDIEDFPGLDSIPTFEVTVSGEDVIVRADAEQFQSHKRVKAVACQPNSSADKRTFVIIGGGGAGMKAAETLREEGFQGRVLLVAKEPHLPYDRPILSKKLGAAADDLKLRSADFFAEKGIEFLAGQSAVALDNTKKTVTLSNGNMLNYDSVLIATGGRPRSLKAPGVDLENILILRTPADANRIAEMAPGKRAVVVGSSFIGMEISAYLLEKASSVTVVGRSKIPFANILGEKIGGLLKKLQEDKGAKFVSGATAKEFKGENGKLTAVVLTDGSVLEADMCVLGVGVEASADFLKGSSVPIMIQGNVIVDEVINLACDGVFAAGDIANFPLKMLGGERVTIGHWQISHKHGMTAARNMLGKKERLHTVPFFWTMMCGKSVRYAGHAHHFDDVIIDGNLEEFKFVAYFVKGEKVQAVATMGRDPVAAKAANML</sequence>
<proteinExistence type="inferred from homology"/>
<dbReference type="GO" id="GO:0046872">
    <property type="term" value="F:metal ion binding"/>
    <property type="evidence" value="ECO:0007669"/>
    <property type="project" value="UniProtKB-KW"/>
</dbReference>
<keyword evidence="9" id="KW-0411">Iron-sulfur</keyword>
<evidence type="ECO:0000256" key="8">
    <source>
        <dbReference type="ARBA" id="ARBA00023004"/>
    </source>
</evidence>
<evidence type="ECO:0000256" key="9">
    <source>
        <dbReference type="ARBA" id="ARBA00023014"/>
    </source>
</evidence>
<name>A7RMA2_NEMVE</name>
<dbReference type="InterPro" id="IPR016156">
    <property type="entry name" value="FAD/NAD-linked_Rdtase_dimer_sf"/>
</dbReference>
<feature type="non-terminal residue" evidence="11">
    <location>
        <position position="1"/>
    </location>
</feature>
<dbReference type="PANTHER" id="PTHR43557">
    <property type="entry name" value="APOPTOSIS-INDUCING FACTOR 1"/>
    <property type="match status" value="1"/>
</dbReference>
<evidence type="ECO:0000256" key="1">
    <source>
        <dbReference type="ARBA" id="ARBA00001974"/>
    </source>
</evidence>
<dbReference type="PRINTS" id="PR00469">
    <property type="entry name" value="PNDRDTASEII"/>
</dbReference>
<dbReference type="InterPro" id="IPR036922">
    <property type="entry name" value="Rieske_2Fe-2S_sf"/>
</dbReference>